<accession>W1S0K2</accession>
<name>W1S0K2_9GAMM</name>
<gene>
    <name evidence="2" type="ORF">D104_00580</name>
</gene>
<dbReference type="Pfam" id="PF14534">
    <property type="entry name" value="DUF4440"/>
    <property type="match status" value="1"/>
</dbReference>
<dbReference type="Gene3D" id="3.10.450.50">
    <property type="match status" value="1"/>
</dbReference>
<dbReference type="Proteomes" id="UP000018857">
    <property type="component" value="Unassembled WGS sequence"/>
</dbReference>
<evidence type="ECO:0000313" key="2">
    <source>
        <dbReference type="EMBL" id="ETI62585.1"/>
    </source>
</evidence>
<dbReference type="AlphaFoldDB" id="W1S0K2"/>
<organism evidence="2 3">
    <name type="scientific">Marinomonas profundimaris</name>
    <dbReference type="NCBI Taxonomy" id="1208321"/>
    <lineage>
        <taxon>Bacteria</taxon>
        <taxon>Pseudomonadati</taxon>
        <taxon>Pseudomonadota</taxon>
        <taxon>Gammaproteobacteria</taxon>
        <taxon>Oceanospirillales</taxon>
        <taxon>Oceanospirillaceae</taxon>
        <taxon>Marinomonas</taxon>
    </lineage>
</organism>
<evidence type="ECO:0000259" key="1">
    <source>
        <dbReference type="Pfam" id="PF14534"/>
    </source>
</evidence>
<dbReference type="InterPro" id="IPR027843">
    <property type="entry name" value="DUF4440"/>
</dbReference>
<dbReference type="OrthoDB" id="8912653at2"/>
<dbReference type="PATRIC" id="fig|1208321.3.peg.116"/>
<sequence length="129" mass="14652">MEASYYSVDEGLVLQAHLSRAKALIEQNMNVLADLSASTLRYVHATGRVDNRDSYLKFVPSVKYINIETNDRNIVLIGDVAIISGAMTMCLYKQGNDTPNYPKSYFMEVWKQYGKEWKLIFFQSTAVPA</sequence>
<evidence type="ECO:0000313" key="3">
    <source>
        <dbReference type="Proteomes" id="UP000018857"/>
    </source>
</evidence>
<protein>
    <recommendedName>
        <fullName evidence="1">DUF4440 domain-containing protein</fullName>
    </recommendedName>
</protein>
<dbReference type="STRING" id="1208321.D104_00580"/>
<feature type="domain" description="DUF4440" evidence="1">
    <location>
        <begin position="15"/>
        <end position="119"/>
    </location>
</feature>
<dbReference type="SUPFAM" id="SSF54427">
    <property type="entry name" value="NTF2-like"/>
    <property type="match status" value="1"/>
</dbReference>
<keyword evidence="3" id="KW-1185">Reference proteome</keyword>
<dbReference type="EMBL" id="AYOZ01000001">
    <property type="protein sequence ID" value="ETI62585.1"/>
    <property type="molecule type" value="Genomic_DNA"/>
</dbReference>
<proteinExistence type="predicted"/>
<dbReference type="InterPro" id="IPR032710">
    <property type="entry name" value="NTF2-like_dom_sf"/>
</dbReference>
<dbReference type="RefSeq" id="WP_024022339.1">
    <property type="nucleotide sequence ID" value="NZ_AYOZ01000001.1"/>
</dbReference>
<comment type="caution">
    <text evidence="2">The sequence shown here is derived from an EMBL/GenBank/DDBJ whole genome shotgun (WGS) entry which is preliminary data.</text>
</comment>
<reference evidence="2 3" key="1">
    <citation type="journal article" date="2014" name="Genome Announc.">
        <title>Draft Genome Sequence of Marinomonas sp. Strain D104, a Polycyclic Aromatic Hydrocarbon-Degrading Bacterium from the Deep-Sea Sediment of the Arctic Ocean.</title>
        <authorList>
            <person name="Dong C."/>
            <person name="Bai X."/>
            <person name="Lai Q."/>
            <person name="Xie Y."/>
            <person name="Chen X."/>
            <person name="Shao Z."/>
        </authorList>
    </citation>
    <scope>NUCLEOTIDE SEQUENCE [LARGE SCALE GENOMIC DNA]</scope>
    <source>
        <strain evidence="2 3">D104</strain>
    </source>
</reference>